<dbReference type="SUPFAM" id="SSF52540">
    <property type="entry name" value="P-loop containing nucleoside triphosphate hydrolases"/>
    <property type="match status" value="1"/>
</dbReference>
<dbReference type="GO" id="GO:0007018">
    <property type="term" value="P:microtubule-based movement"/>
    <property type="evidence" value="ECO:0007669"/>
    <property type="project" value="InterPro"/>
</dbReference>
<evidence type="ECO:0000313" key="10">
    <source>
        <dbReference type="EMBL" id="TPX59837.1"/>
    </source>
</evidence>
<feature type="compositionally biased region" description="Polar residues" evidence="8">
    <location>
        <begin position="668"/>
        <end position="677"/>
    </location>
</feature>
<gene>
    <name evidence="10" type="ORF">PhCBS80983_g02255</name>
</gene>
<evidence type="ECO:0000256" key="2">
    <source>
        <dbReference type="ARBA" id="ARBA00022741"/>
    </source>
</evidence>
<protein>
    <recommendedName>
        <fullName evidence="9">Kinesin motor domain-containing protein</fullName>
    </recommendedName>
</protein>
<dbReference type="AlphaFoldDB" id="A0A507E8W8"/>
<evidence type="ECO:0000313" key="11">
    <source>
        <dbReference type="Proteomes" id="UP000318582"/>
    </source>
</evidence>
<dbReference type="InterPro" id="IPR001752">
    <property type="entry name" value="Kinesin_motor_dom"/>
</dbReference>
<keyword evidence="11" id="KW-1185">Reference proteome</keyword>
<reference evidence="10 11" key="1">
    <citation type="journal article" date="2019" name="Sci. Rep.">
        <title>Comparative genomics of chytrid fungi reveal insights into the obligate biotrophic and pathogenic lifestyle of Synchytrium endobioticum.</title>
        <authorList>
            <person name="van de Vossenberg B.T.L.H."/>
            <person name="Warris S."/>
            <person name="Nguyen H.D.T."/>
            <person name="van Gent-Pelzer M.P.E."/>
            <person name="Joly D.L."/>
            <person name="van de Geest H.C."/>
            <person name="Bonants P.J.M."/>
            <person name="Smith D.S."/>
            <person name="Levesque C.A."/>
            <person name="van der Lee T.A.J."/>
        </authorList>
    </citation>
    <scope>NUCLEOTIDE SEQUENCE [LARGE SCALE GENOMIC DNA]</scope>
    <source>
        <strain evidence="10 11">CBS 809.83</strain>
    </source>
</reference>
<evidence type="ECO:0000256" key="7">
    <source>
        <dbReference type="PROSITE-ProRule" id="PRU00283"/>
    </source>
</evidence>
<evidence type="ECO:0000256" key="1">
    <source>
        <dbReference type="ARBA" id="ARBA00022701"/>
    </source>
</evidence>
<dbReference type="GO" id="GO:0008017">
    <property type="term" value="F:microtubule binding"/>
    <property type="evidence" value="ECO:0007669"/>
    <property type="project" value="InterPro"/>
</dbReference>
<keyword evidence="4" id="KW-0175">Coiled coil</keyword>
<dbReference type="InterPro" id="IPR027640">
    <property type="entry name" value="Kinesin-like_fam"/>
</dbReference>
<sequence length="1035" mass="113463">MLQNPESATAAITVAVRVRPFVGPAPSPDSAAGDGGVKKIIHVVDEQVLVFDPADPNKRNRRRTYVHGARRHKEIQYAFDRVFNEDATQQQVYEGTAKPLIDGVLNGYNATVFAYGATGCGKTHTITGTTQDPGIIFLTMRELFERIETASADQTIETHVSYLEVYNEAIRDLLNITSNESLDLREDDVNTRVVVAGLSEHKPRDVNHVMRMLIEGNNNRTRAPTEANAVSSRSHAVLQIHVRQKDRAVGVTSNVKMATLSIIDLAGSERASVTKNQGKRLLEGANINRSLLALGNCINALCSDRPNHIPYRDSKLTRLLKYSLGGNCRVVMITAISASSIHFDETHNTLKYANRAKNIKTKVEQNTIDVAAHMAHYPQLIADLKSEVELLRGQLQATKQVPTPVERPATVGLGMREDSFDMLIRKVRRIFEKADLREIEKCEALAEVEKNERKLGVLKRAVAALVPQDTHDGEAPEFITTRVDELVAIIEDTHTENVRLRHNANQARLALLRLNTEAEKIQTGPVSEKLSDEQRNRMRVEMQLMKLGSQNALLMKQVEICQRNLEVEAQALQDTVEKSGRDIQQLVKLVHLARTEDLVGEEVVAMMERNLALSARSLGESVEDNVVHAAVEVNWDTGSEASEASDVSDLSDSDASESDVSESRGTRSRGSFLQQEMETMARSYTPAPAEAEGEEEQDEICPQTPHRTSDESSAPATAVKVHQRRGVHMDTFEDGAKTPPRQKRQASPEVECTAKKVRPYGKSARKTRRMSNTESDEDGETGTPTKQRRNLFALDADATPLAKPRPRSRITAQMKPPAAPASPEASAMSPVGGSKSSRTSPVRRSSRRVARQSLIPIRNPGGNRRESMLPTPMSLGIGLGFARGVKPSTMIPTAPSASSRSPPATSNGQRAQRVPIRRSPSGSSDTLHHSQDTKENTGLNQDLDSASLSNNSKRAQKDTTAAKRLVRPRFSLAPSAKPPMETGADKAASRARRASAIPSSIQTRSSTKRLAELSSTSSQSPGSGSDDGCTKPKWK</sequence>
<comment type="caution">
    <text evidence="10">The sequence shown here is derived from an EMBL/GenBank/DDBJ whole genome shotgun (WGS) entry which is preliminary data.</text>
</comment>
<dbReference type="STRING" id="109895.A0A507E8W8"/>
<keyword evidence="3 7" id="KW-0067">ATP-binding</keyword>
<dbReference type="PRINTS" id="PR00380">
    <property type="entry name" value="KINESINHEAVY"/>
</dbReference>
<feature type="binding site" evidence="7">
    <location>
        <begin position="116"/>
        <end position="123"/>
    </location>
    <ligand>
        <name>ATP</name>
        <dbReference type="ChEBI" id="CHEBI:30616"/>
    </ligand>
</feature>
<dbReference type="InterPro" id="IPR027417">
    <property type="entry name" value="P-loop_NTPase"/>
</dbReference>
<evidence type="ECO:0000256" key="3">
    <source>
        <dbReference type="ARBA" id="ARBA00022840"/>
    </source>
</evidence>
<keyword evidence="2 7" id="KW-0547">Nucleotide-binding</keyword>
<dbReference type="GO" id="GO:0005524">
    <property type="term" value="F:ATP binding"/>
    <property type="evidence" value="ECO:0007669"/>
    <property type="project" value="UniProtKB-UniRule"/>
</dbReference>
<feature type="region of interest" description="Disordered" evidence="8">
    <location>
        <begin position="637"/>
        <end position="1035"/>
    </location>
</feature>
<feature type="domain" description="Kinesin motor" evidence="9">
    <location>
        <begin position="11"/>
        <end position="359"/>
    </location>
</feature>
<accession>A0A507E8W8</accession>
<feature type="compositionally biased region" description="Low complexity" evidence="8">
    <location>
        <begin position="639"/>
        <end position="648"/>
    </location>
</feature>
<dbReference type="GO" id="GO:0003777">
    <property type="term" value="F:microtubule motor activity"/>
    <property type="evidence" value="ECO:0007669"/>
    <property type="project" value="InterPro"/>
</dbReference>
<dbReference type="EMBL" id="QEAQ01000021">
    <property type="protein sequence ID" value="TPX59837.1"/>
    <property type="molecule type" value="Genomic_DNA"/>
</dbReference>
<dbReference type="CDD" id="cd01370">
    <property type="entry name" value="KISc_KIP3_like"/>
    <property type="match status" value="1"/>
</dbReference>
<evidence type="ECO:0000256" key="5">
    <source>
        <dbReference type="ARBA" id="ARBA00023175"/>
    </source>
</evidence>
<feature type="compositionally biased region" description="Polar residues" evidence="8">
    <location>
        <begin position="936"/>
        <end position="953"/>
    </location>
</feature>
<dbReference type="Gene3D" id="3.40.850.10">
    <property type="entry name" value="Kinesin motor domain"/>
    <property type="match status" value="1"/>
</dbReference>
<proteinExistence type="inferred from homology"/>
<dbReference type="SMART" id="SM00129">
    <property type="entry name" value="KISc"/>
    <property type="match status" value="1"/>
</dbReference>
<feature type="compositionally biased region" description="Low complexity" evidence="8">
    <location>
        <begin position="1014"/>
        <end position="1027"/>
    </location>
</feature>
<evidence type="ECO:0000256" key="4">
    <source>
        <dbReference type="ARBA" id="ARBA00023054"/>
    </source>
</evidence>
<feature type="compositionally biased region" description="Basic and acidic residues" evidence="8">
    <location>
        <begin position="727"/>
        <end position="736"/>
    </location>
</feature>
<feature type="compositionally biased region" description="Basic residues" evidence="8">
    <location>
        <begin position="755"/>
        <end position="769"/>
    </location>
</feature>
<dbReference type="PANTHER" id="PTHR47968:SF13">
    <property type="entry name" value="KINESIN-LIKE PROTEIN KIF19 ISOFORM X1"/>
    <property type="match status" value="1"/>
</dbReference>
<dbReference type="Pfam" id="PF00225">
    <property type="entry name" value="Kinesin"/>
    <property type="match status" value="1"/>
</dbReference>
<name>A0A507E8W8_9FUNG</name>
<keyword evidence="5 7" id="KW-0505">Motor protein</keyword>
<dbReference type="InterPro" id="IPR036961">
    <property type="entry name" value="Kinesin_motor_dom_sf"/>
</dbReference>
<dbReference type="PROSITE" id="PS50067">
    <property type="entry name" value="KINESIN_MOTOR_2"/>
    <property type="match status" value="1"/>
</dbReference>
<feature type="compositionally biased region" description="Low complexity" evidence="8">
    <location>
        <begin position="821"/>
        <end position="843"/>
    </location>
</feature>
<feature type="compositionally biased region" description="Acidic residues" evidence="8">
    <location>
        <begin position="649"/>
        <end position="660"/>
    </location>
</feature>
<dbReference type="GO" id="GO:0005874">
    <property type="term" value="C:microtubule"/>
    <property type="evidence" value="ECO:0007669"/>
    <property type="project" value="UniProtKB-KW"/>
</dbReference>
<feature type="compositionally biased region" description="Basic and acidic residues" evidence="8">
    <location>
        <begin position="926"/>
        <end position="935"/>
    </location>
</feature>
<comment type="similarity">
    <text evidence="6">Belongs to the TRAFAC class myosin-kinesin ATPase superfamily. Kinesin family. KIN-8 subfamily.</text>
</comment>
<organism evidence="10 11">
    <name type="scientific">Powellomyces hirtus</name>
    <dbReference type="NCBI Taxonomy" id="109895"/>
    <lineage>
        <taxon>Eukaryota</taxon>
        <taxon>Fungi</taxon>
        <taxon>Fungi incertae sedis</taxon>
        <taxon>Chytridiomycota</taxon>
        <taxon>Chytridiomycota incertae sedis</taxon>
        <taxon>Chytridiomycetes</taxon>
        <taxon>Spizellomycetales</taxon>
        <taxon>Powellomycetaceae</taxon>
        <taxon>Powellomyces</taxon>
    </lineage>
</organism>
<dbReference type="InterPro" id="IPR019821">
    <property type="entry name" value="Kinesin_motor_CS"/>
</dbReference>
<evidence type="ECO:0000256" key="6">
    <source>
        <dbReference type="ARBA" id="ARBA00060769"/>
    </source>
</evidence>
<feature type="compositionally biased region" description="Low complexity" evidence="8">
    <location>
        <begin position="892"/>
        <end position="906"/>
    </location>
</feature>
<evidence type="ECO:0000259" key="9">
    <source>
        <dbReference type="PROSITE" id="PS50067"/>
    </source>
</evidence>
<keyword evidence="1" id="KW-0493">Microtubule</keyword>
<dbReference type="FunFam" id="3.40.850.10:FF:000054">
    <property type="entry name" value="Kinesin-like protein"/>
    <property type="match status" value="1"/>
</dbReference>
<dbReference type="Proteomes" id="UP000318582">
    <property type="component" value="Unassembled WGS sequence"/>
</dbReference>
<dbReference type="PROSITE" id="PS00411">
    <property type="entry name" value="KINESIN_MOTOR_1"/>
    <property type="match status" value="1"/>
</dbReference>
<dbReference type="PANTHER" id="PTHR47968">
    <property type="entry name" value="CENTROMERE PROTEIN E"/>
    <property type="match status" value="1"/>
</dbReference>
<evidence type="ECO:0000256" key="8">
    <source>
        <dbReference type="SAM" id="MobiDB-lite"/>
    </source>
</evidence>